<feature type="region of interest" description="Disordered" evidence="1">
    <location>
        <begin position="27"/>
        <end position="106"/>
    </location>
</feature>
<name>A0A7W7ZCE2_9BACT</name>
<reference evidence="4 5" key="1">
    <citation type="submission" date="2020-08" db="EMBL/GenBank/DDBJ databases">
        <title>Genomic Encyclopedia of Type Strains, Phase IV (KMG-V): Genome sequencing to study the core and pangenomes of soil and plant-associated prokaryotes.</title>
        <authorList>
            <person name="Whitman W."/>
        </authorList>
    </citation>
    <scope>NUCLEOTIDE SEQUENCE [LARGE SCALE GENOMIC DNA]</scope>
    <source>
        <strain evidence="4 5">M8UP14</strain>
    </source>
</reference>
<dbReference type="Gene3D" id="3.40.50.1110">
    <property type="entry name" value="SGNH hydrolase"/>
    <property type="match status" value="1"/>
</dbReference>
<dbReference type="AlphaFoldDB" id="A0A7W7ZCE2"/>
<dbReference type="InterPro" id="IPR013830">
    <property type="entry name" value="SGNH_hydro"/>
</dbReference>
<dbReference type="RefSeq" id="WP_184214964.1">
    <property type="nucleotide sequence ID" value="NZ_JACHIP010000002.1"/>
</dbReference>
<feature type="compositionally biased region" description="Low complexity" evidence="1">
    <location>
        <begin position="59"/>
        <end position="80"/>
    </location>
</feature>
<protein>
    <submittedName>
        <fullName evidence="4">Lysophospholipase L1-like esterase</fullName>
    </submittedName>
</protein>
<evidence type="ECO:0000256" key="1">
    <source>
        <dbReference type="SAM" id="MobiDB-lite"/>
    </source>
</evidence>
<dbReference type="InterPro" id="IPR036514">
    <property type="entry name" value="SGNH_hydro_sf"/>
</dbReference>
<dbReference type="EMBL" id="JACHIP010000002">
    <property type="protein sequence ID" value="MBB5056786.1"/>
    <property type="molecule type" value="Genomic_DNA"/>
</dbReference>
<feature type="compositionally biased region" description="Basic residues" evidence="1">
    <location>
        <begin position="38"/>
        <end position="58"/>
    </location>
</feature>
<evidence type="ECO:0000313" key="5">
    <source>
        <dbReference type="Proteomes" id="UP000540989"/>
    </source>
</evidence>
<feature type="chain" id="PRO_5031229101" evidence="2">
    <location>
        <begin position="32"/>
        <end position="519"/>
    </location>
</feature>
<dbReference type="CDD" id="cd01825">
    <property type="entry name" value="SGNH_hydrolase_peri1"/>
    <property type="match status" value="1"/>
</dbReference>
<feature type="domain" description="SGNH hydrolase-type esterase" evidence="3">
    <location>
        <begin position="327"/>
        <end position="483"/>
    </location>
</feature>
<organism evidence="4 5">
    <name type="scientific">Granulicella aggregans</name>
    <dbReference type="NCBI Taxonomy" id="474949"/>
    <lineage>
        <taxon>Bacteria</taxon>
        <taxon>Pseudomonadati</taxon>
        <taxon>Acidobacteriota</taxon>
        <taxon>Terriglobia</taxon>
        <taxon>Terriglobales</taxon>
        <taxon>Acidobacteriaceae</taxon>
        <taxon>Granulicella</taxon>
    </lineage>
</organism>
<proteinExistence type="predicted"/>
<dbReference type="InterPro" id="IPR051532">
    <property type="entry name" value="Ester_Hydrolysis_Enzymes"/>
</dbReference>
<comment type="caution">
    <text evidence="4">The sequence shown here is derived from an EMBL/GenBank/DDBJ whole genome shotgun (WGS) entry which is preliminary data.</text>
</comment>
<dbReference type="PANTHER" id="PTHR30383:SF29">
    <property type="entry name" value="SGNH HYDROLASE-TYPE ESTERASE DOMAIN-CONTAINING PROTEIN"/>
    <property type="match status" value="1"/>
</dbReference>
<evidence type="ECO:0000259" key="3">
    <source>
        <dbReference type="Pfam" id="PF13472"/>
    </source>
</evidence>
<gene>
    <name evidence="4" type="ORF">HDF16_001471</name>
</gene>
<dbReference type="GO" id="GO:0016788">
    <property type="term" value="F:hydrolase activity, acting on ester bonds"/>
    <property type="evidence" value="ECO:0007669"/>
    <property type="project" value="UniProtKB-ARBA"/>
</dbReference>
<dbReference type="Gene3D" id="2.60.120.1360">
    <property type="match status" value="1"/>
</dbReference>
<feature type="signal peptide" evidence="2">
    <location>
        <begin position="1"/>
        <end position="31"/>
    </location>
</feature>
<dbReference type="Proteomes" id="UP000540989">
    <property type="component" value="Unassembled WGS sequence"/>
</dbReference>
<dbReference type="SUPFAM" id="SSF52266">
    <property type="entry name" value="SGNH hydrolase"/>
    <property type="match status" value="1"/>
</dbReference>
<sequence length="519" mass="55975">MTSSPRLRRAKFVLFAVALFGAGTYSTPGISAETPTKPVRRLAPPKKTVSKPKKKKTSSSKSAAKSAVSSKHSAKSTTADAKVKRHHGPPLTAYRLGHGDSGAGTTTVPAPYTAPPPAIATGPAPLTPSALPGQIQFPEHLDHFFARLRDEESGDNQQTVRILQFGDSHTAADMFTGRMRSLFQQRFGNGGAGFTYAGHPFAGYRILGTSRAQSNGWIDEGVHFTKIVNTELGLGGVASTSTSAGDSIGLDAPCALLQVQYLNQPDGGSFLVTEDGRELGHVSTDNPVSAETFESPCTSSSESGLIHHFQVVADSGRPVRLFGTVTERPGTTYEALGLNGAEAALMLRWDQPIFTSYLKQRDPSLIVLAYGTNEAGNHNWTYESYSEVLGKIVDMLHDTVPDASILVVGPPDRSLRVGRRRSAHWQTFAATVHISDAQRDVCRTHDCAFWDWRARMGGLGSMNRWASEGLAQQDHTHFTSAGYIQLADLFYSDIIGAYEVWKGLHPATPRTVSSAARRP</sequence>
<dbReference type="Pfam" id="PF13472">
    <property type="entry name" value="Lipase_GDSL_2"/>
    <property type="match status" value="1"/>
</dbReference>
<evidence type="ECO:0000313" key="4">
    <source>
        <dbReference type="EMBL" id="MBB5056786.1"/>
    </source>
</evidence>
<keyword evidence="2" id="KW-0732">Signal</keyword>
<dbReference type="PANTHER" id="PTHR30383">
    <property type="entry name" value="THIOESTERASE 1/PROTEASE 1/LYSOPHOSPHOLIPASE L1"/>
    <property type="match status" value="1"/>
</dbReference>
<keyword evidence="5" id="KW-1185">Reference proteome</keyword>
<accession>A0A7W7ZCE2</accession>
<evidence type="ECO:0000256" key="2">
    <source>
        <dbReference type="SAM" id="SignalP"/>
    </source>
</evidence>